<evidence type="ECO:0000256" key="4">
    <source>
        <dbReference type="ARBA" id="ARBA00023015"/>
    </source>
</evidence>
<dbReference type="CDD" id="cd06275">
    <property type="entry name" value="PBP1_PurR"/>
    <property type="match status" value="1"/>
</dbReference>
<comment type="subunit">
    <text evidence="7">Homodimer.</text>
</comment>
<dbReference type="SUPFAM" id="SSF53822">
    <property type="entry name" value="Periplasmic binding protein-like I"/>
    <property type="match status" value="1"/>
</dbReference>
<comment type="caution">
    <text evidence="9">The sequence shown here is derived from an EMBL/GenBank/DDBJ whole genome shotgun (WGS) entry which is preliminary data.</text>
</comment>
<dbReference type="Proteomes" id="UP001140978">
    <property type="component" value="Unassembled WGS sequence"/>
</dbReference>
<name>A0A9X4FAS8_9VIBR</name>
<comment type="function">
    <text evidence="7">Is the main repressor of the genes involved in the de novo synthesis of purine nucleotides, regulating purB, purC, purEK, purF, purHD, purL, purMN and guaBA expression. PurR is allosterically activated to bind its cognate DNA by binding the purine corepressors, hypoxanthine or guanine, thereby effecting transcription repression.</text>
</comment>
<dbReference type="PRINTS" id="PR00036">
    <property type="entry name" value="HTHLACI"/>
</dbReference>
<dbReference type="PROSITE" id="PS50932">
    <property type="entry name" value="HTH_LACI_2"/>
    <property type="match status" value="1"/>
</dbReference>
<dbReference type="PROSITE" id="PS00356">
    <property type="entry name" value="HTH_LACI_1"/>
    <property type="match status" value="1"/>
</dbReference>
<keyword evidence="4 7" id="KW-0805">Transcription regulation</keyword>
<dbReference type="AlphaFoldDB" id="A0A9X4FAS8"/>
<dbReference type="PANTHER" id="PTHR30146">
    <property type="entry name" value="LACI-RELATED TRANSCRIPTIONAL REPRESSOR"/>
    <property type="match status" value="1"/>
</dbReference>
<dbReference type="GO" id="GO:0006164">
    <property type="term" value="P:purine nucleotide biosynthetic process"/>
    <property type="evidence" value="ECO:0007669"/>
    <property type="project" value="UniProtKB-KW"/>
</dbReference>
<feature type="DNA-binding region" description="H-T-H motif" evidence="7">
    <location>
        <begin position="4"/>
        <end position="23"/>
    </location>
</feature>
<evidence type="ECO:0000313" key="9">
    <source>
        <dbReference type="EMBL" id="MDE1346475.1"/>
    </source>
</evidence>
<dbReference type="InterPro" id="IPR028082">
    <property type="entry name" value="Peripla_BP_I"/>
</dbReference>
<proteinExistence type="inferred from homology"/>
<evidence type="ECO:0000256" key="1">
    <source>
        <dbReference type="ARBA" id="ARBA00004693"/>
    </source>
</evidence>
<comment type="domain">
    <text evidence="7">Consists of two structural and functional domains: an N-terminal DNA-binding domain, approximately the first 60 residues, and a larger C-terminal domain, approximately 280 residues, which imparts the function of corepressor binding and oligomerization.</text>
</comment>
<evidence type="ECO:0000256" key="3">
    <source>
        <dbReference type="ARBA" id="ARBA00022755"/>
    </source>
</evidence>
<feature type="DNA-binding region" evidence="7">
    <location>
        <begin position="48"/>
        <end position="56"/>
    </location>
</feature>
<evidence type="ECO:0000256" key="7">
    <source>
        <dbReference type="HAMAP-Rule" id="MF_01277"/>
    </source>
</evidence>
<dbReference type="Pfam" id="PF00356">
    <property type="entry name" value="LacI"/>
    <property type="match status" value="1"/>
</dbReference>
<dbReference type="FunFam" id="1.10.260.40:FF:000002">
    <property type="entry name" value="HTH-type transcriptional repressor PurR"/>
    <property type="match status" value="1"/>
</dbReference>
<keyword evidence="2 7" id="KW-0678">Repressor</keyword>
<feature type="binding site" evidence="7">
    <location>
        <position position="73"/>
    </location>
    <ligand>
        <name>hypoxanthine</name>
        <dbReference type="ChEBI" id="CHEBI:17368"/>
    </ligand>
</feature>
<feature type="binding site" evidence="7">
    <location>
        <position position="189"/>
    </location>
    <ligand>
        <name>hypoxanthine</name>
        <dbReference type="ChEBI" id="CHEBI:17368"/>
    </ligand>
</feature>
<protein>
    <recommendedName>
        <fullName evidence="7">HTH-type transcriptional repressor PurR</fullName>
    </recommendedName>
    <alternativeName>
        <fullName evidence="7">Pur regulon repressor</fullName>
    </alternativeName>
    <alternativeName>
        <fullName evidence="7">Purine nucleotide synthesis repressor</fullName>
    </alternativeName>
</protein>
<feature type="binding site" evidence="7">
    <location>
        <position position="220"/>
    </location>
    <ligand>
        <name>hypoxanthine</name>
        <dbReference type="ChEBI" id="CHEBI:17368"/>
    </ligand>
</feature>
<comment type="pathway">
    <text evidence="1 7">Purine metabolism; purine nucleotide biosynthesis [regulation].</text>
</comment>
<dbReference type="GO" id="GO:0045892">
    <property type="term" value="P:negative regulation of DNA-templated transcription"/>
    <property type="evidence" value="ECO:0007669"/>
    <property type="project" value="UniProtKB-UniRule"/>
</dbReference>
<dbReference type="SUPFAM" id="SSF47413">
    <property type="entry name" value="lambda repressor-like DNA-binding domains"/>
    <property type="match status" value="1"/>
</dbReference>
<dbReference type="InterPro" id="IPR000843">
    <property type="entry name" value="HTH_LacI"/>
</dbReference>
<evidence type="ECO:0000256" key="6">
    <source>
        <dbReference type="ARBA" id="ARBA00023163"/>
    </source>
</evidence>
<dbReference type="InterPro" id="IPR023588">
    <property type="entry name" value="Tscrpt_reg_HTH_PurR"/>
</dbReference>
<dbReference type="InterPro" id="IPR057343">
    <property type="entry name" value="PurR_sensor_dom"/>
</dbReference>
<sequence length="339" mass="38198">MATIKDVARLAGVSTTTVSHVINKTRFVAEATQEKVMEAVAELNYAPSAVARSLKCNTTRTIGMLVTQSTNLFFSEVIDGVESYCYRQGYTLILCNTGGIYEKQRDYIRMLAEKRVDGMLVMCSDLTEELLEMLDRHADIPKVIMDWGPESSQADKIIDNSEEGGYLATKYLIDHGHTEIACLSGHFEKAACQERILGFKRALAEANLTVNENWILEGNFECDTAVLAADKIAAMDKRPTAVFCFNDTMALGLMSRLQQKGIRVPDDMSVIGYDNIELAEYFSPPLTTIHQPKRRVGKNAFEILLERIKDKEHERRIFEMHPEIVERKTVKNIKNKSNS</sequence>
<feature type="domain" description="HTH lacI-type" evidence="8">
    <location>
        <begin position="2"/>
        <end position="56"/>
    </location>
</feature>
<evidence type="ECO:0000256" key="2">
    <source>
        <dbReference type="ARBA" id="ARBA00022491"/>
    </source>
</evidence>
<keyword evidence="5 7" id="KW-0238">DNA-binding</keyword>
<organism evidence="9 10">
    <name type="scientific">Vibrio aestuarianus</name>
    <dbReference type="NCBI Taxonomy" id="28171"/>
    <lineage>
        <taxon>Bacteria</taxon>
        <taxon>Pseudomonadati</taxon>
        <taxon>Pseudomonadota</taxon>
        <taxon>Gammaproteobacteria</taxon>
        <taxon>Vibrionales</taxon>
        <taxon>Vibrionaceae</taxon>
        <taxon>Vibrio</taxon>
    </lineage>
</organism>
<dbReference type="InterPro" id="IPR046335">
    <property type="entry name" value="LacI/GalR-like_sensor"/>
</dbReference>
<dbReference type="PANTHER" id="PTHR30146:SF148">
    <property type="entry name" value="HTH-TYPE TRANSCRIPTIONAL REPRESSOR PURR-RELATED"/>
    <property type="match status" value="1"/>
</dbReference>
<accession>A0A9X4FAS8</accession>
<feature type="binding site" evidence="7">
    <location>
        <position position="274"/>
    </location>
    <ligand>
        <name>hypoxanthine</name>
        <dbReference type="ChEBI" id="CHEBI:17368"/>
    </ligand>
</feature>
<evidence type="ECO:0000256" key="5">
    <source>
        <dbReference type="ARBA" id="ARBA00023125"/>
    </source>
</evidence>
<dbReference type="RefSeq" id="WP_171980025.1">
    <property type="nucleotide sequence ID" value="NZ_JAKNAX010000017.1"/>
</dbReference>
<dbReference type="Pfam" id="PF13377">
    <property type="entry name" value="Peripla_BP_3"/>
    <property type="match status" value="1"/>
</dbReference>
<evidence type="ECO:0000313" key="10">
    <source>
        <dbReference type="Proteomes" id="UP001140978"/>
    </source>
</evidence>
<evidence type="ECO:0000259" key="8">
    <source>
        <dbReference type="PROSITE" id="PS50932"/>
    </source>
</evidence>
<dbReference type="SMART" id="SM00354">
    <property type="entry name" value="HTH_LACI"/>
    <property type="match status" value="1"/>
</dbReference>
<dbReference type="CDD" id="cd01392">
    <property type="entry name" value="HTH_LacI"/>
    <property type="match status" value="1"/>
</dbReference>
<gene>
    <name evidence="7 9" type="primary">purR</name>
    <name evidence="9" type="ORF">L9X51_08535</name>
</gene>
<reference evidence="9" key="1">
    <citation type="submission" date="2022-02" db="EMBL/GenBank/DDBJ databases">
        <title>Emergence and expansion in Europe of a Vibrio aestuarianus clonal complex pathogenic for oysters.</title>
        <authorList>
            <person name="Mesnil A."/>
            <person name="Travers M.-A."/>
        </authorList>
    </citation>
    <scope>NUCLEOTIDE SEQUENCE</scope>
    <source>
        <strain evidence="9">19_064_15T1</strain>
    </source>
</reference>
<dbReference type="GO" id="GO:0000976">
    <property type="term" value="F:transcription cis-regulatory region binding"/>
    <property type="evidence" value="ECO:0007669"/>
    <property type="project" value="TreeGrafter"/>
</dbReference>
<dbReference type="GO" id="GO:0003700">
    <property type="term" value="F:DNA-binding transcription factor activity"/>
    <property type="evidence" value="ECO:0007669"/>
    <property type="project" value="TreeGrafter"/>
</dbReference>
<dbReference type="HAMAP" id="MF_01277">
    <property type="entry name" value="HTH_type_PurR"/>
    <property type="match status" value="1"/>
</dbReference>
<dbReference type="InterPro" id="IPR010982">
    <property type="entry name" value="Lambda_DNA-bd_dom_sf"/>
</dbReference>
<dbReference type="Gene3D" id="3.40.50.2300">
    <property type="match status" value="2"/>
</dbReference>
<comment type="caution">
    <text evidence="7">Lacks conserved residue(s) required for the propagation of feature annotation.</text>
</comment>
<dbReference type="Gene3D" id="1.10.260.40">
    <property type="entry name" value="lambda repressor-like DNA-binding domains"/>
    <property type="match status" value="1"/>
</dbReference>
<keyword evidence="3 7" id="KW-0658">Purine biosynthesis</keyword>
<keyword evidence="6 7" id="KW-0804">Transcription</keyword>
<dbReference type="EMBL" id="JAKNAX010000017">
    <property type="protein sequence ID" value="MDE1346475.1"/>
    <property type="molecule type" value="Genomic_DNA"/>
</dbReference>